<dbReference type="Pfam" id="PF02224">
    <property type="entry name" value="Cytidylate_kin"/>
    <property type="match status" value="1"/>
</dbReference>
<dbReference type="InterPro" id="IPR011994">
    <property type="entry name" value="Cytidylate_kinase_dom"/>
</dbReference>
<dbReference type="NCBIfam" id="TIGR00017">
    <property type="entry name" value="cmk"/>
    <property type="match status" value="1"/>
</dbReference>
<evidence type="ECO:0000256" key="8">
    <source>
        <dbReference type="HAMAP-Rule" id="MF_00238"/>
    </source>
</evidence>
<feature type="binding site" evidence="8">
    <location>
        <begin position="11"/>
        <end position="19"/>
    </location>
    <ligand>
        <name>ATP</name>
        <dbReference type="ChEBI" id="CHEBI:30616"/>
    </ligand>
</feature>
<sequence length="233" mass="25549">MKTNIQVAIDGPASAGKSTIAKIIAKNLSYIYVDTGAMYRTITLAAINAGLINLDGDASEISDVAIQQLLQATQITFKPSDDGQLVFLNEQDVSEEIRQSHVNNLVSLIAAIPTVRRDLVERQRIIANENNVIMDGRDIGTTVLPHAAVKIFLVASVAERAQRRYRENQLKGIDTKITLAEIEASIERRDYLDSHREVSPLTQASDAILVDTTGVTINDVVNEITTIINNKIK</sequence>
<dbReference type="RefSeq" id="WP_205144082.1">
    <property type="nucleotide sequence ID" value="NZ_JAFBDN010000019.1"/>
</dbReference>
<comment type="subcellular location">
    <subcellularLocation>
        <location evidence="8">Cytoplasm</location>
    </subcellularLocation>
</comment>
<dbReference type="InterPro" id="IPR003136">
    <property type="entry name" value="Cytidylate_kin"/>
</dbReference>
<evidence type="ECO:0000256" key="4">
    <source>
        <dbReference type="ARBA" id="ARBA00022777"/>
    </source>
</evidence>
<evidence type="ECO:0000256" key="2">
    <source>
        <dbReference type="ARBA" id="ARBA00022679"/>
    </source>
</evidence>
<gene>
    <name evidence="8" type="primary">cmk</name>
    <name evidence="10" type="ORF">KAK10_08505</name>
</gene>
<keyword evidence="8" id="KW-0963">Cytoplasm</keyword>
<dbReference type="HAMAP" id="MF_00238">
    <property type="entry name" value="Cytidyl_kinase_type1"/>
    <property type="match status" value="1"/>
</dbReference>
<evidence type="ECO:0000256" key="7">
    <source>
        <dbReference type="ARBA" id="ARBA00048478"/>
    </source>
</evidence>
<accession>A0ABT0VM02</accession>
<protein>
    <recommendedName>
        <fullName evidence="8">Cytidylate kinase</fullName>
        <shortName evidence="8">CK</shortName>
        <ecNumber evidence="8">2.7.4.25</ecNumber>
    </recommendedName>
    <alternativeName>
        <fullName evidence="8">Cytidine monophosphate kinase</fullName>
        <shortName evidence="8">CMP kinase</shortName>
    </alternativeName>
</protein>
<comment type="caution">
    <text evidence="10">The sequence shown here is derived from an EMBL/GenBank/DDBJ whole genome shotgun (WGS) entry which is preliminary data.</text>
</comment>
<keyword evidence="3 8" id="KW-0547">Nucleotide-binding</keyword>
<keyword evidence="2 8" id="KW-0808">Transferase</keyword>
<keyword evidence="5 8" id="KW-0067">ATP-binding</keyword>
<dbReference type="GO" id="GO:0016301">
    <property type="term" value="F:kinase activity"/>
    <property type="evidence" value="ECO:0007669"/>
    <property type="project" value="UniProtKB-KW"/>
</dbReference>
<evidence type="ECO:0000313" key="11">
    <source>
        <dbReference type="Proteomes" id="UP001057481"/>
    </source>
</evidence>
<organism evidence="10 11">
    <name type="scientific">Periweissella beninensis</name>
    <dbReference type="NCBI Taxonomy" id="504936"/>
    <lineage>
        <taxon>Bacteria</taxon>
        <taxon>Bacillati</taxon>
        <taxon>Bacillota</taxon>
        <taxon>Bacilli</taxon>
        <taxon>Lactobacillales</taxon>
        <taxon>Lactobacillaceae</taxon>
        <taxon>Periweissella</taxon>
    </lineage>
</organism>
<evidence type="ECO:0000256" key="3">
    <source>
        <dbReference type="ARBA" id="ARBA00022741"/>
    </source>
</evidence>
<comment type="catalytic activity">
    <reaction evidence="7 8">
        <text>CMP + ATP = CDP + ADP</text>
        <dbReference type="Rhea" id="RHEA:11600"/>
        <dbReference type="ChEBI" id="CHEBI:30616"/>
        <dbReference type="ChEBI" id="CHEBI:58069"/>
        <dbReference type="ChEBI" id="CHEBI:60377"/>
        <dbReference type="ChEBI" id="CHEBI:456216"/>
        <dbReference type="EC" id="2.7.4.25"/>
    </reaction>
</comment>
<dbReference type="CDD" id="cd02020">
    <property type="entry name" value="CMPK"/>
    <property type="match status" value="1"/>
</dbReference>
<feature type="domain" description="Cytidylate kinase" evidence="9">
    <location>
        <begin position="7"/>
        <end position="229"/>
    </location>
</feature>
<evidence type="ECO:0000313" key="10">
    <source>
        <dbReference type="EMBL" id="MCM2437949.1"/>
    </source>
</evidence>
<dbReference type="PANTHER" id="PTHR21299:SF2">
    <property type="entry name" value="CYTIDYLATE KINASE"/>
    <property type="match status" value="1"/>
</dbReference>
<comment type="similarity">
    <text evidence="1 8">Belongs to the cytidylate kinase family. Type 1 subfamily.</text>
</comment>
<keyword evidence="11" id="KW-1185">Reference proteome</keyword>
<proteinExistence type="inferred from homology"/>
<evidence type="ECO:0000256" key="5">
    <source>
        <dbReference type="ARBA" id="ARBA00022840"/>
    </source>
</evidence>
<reference evidence="10" key="1">
    <citation type="submission" date="2021-04" db="EMBL/GenBank/DDBJ databases">
        <title>Taxonomic assessment of Weissella genus.</title>
        <authorList>
            <person name="Fanelli F."/>
            <person name="Chieffi D."/>
            <person name="Dell'Aquila A."/>
            <person name="Gyu-Sung C."/>
            <person name="Franz C.M.A.P."/>
            <person name="Fusco V."/>
        </authorList>
    </citation>
    <scope>NUCLEOTIDE SEQUENCE</scope>
    <source>
        <strain evidence="10">LMG 25373</strain>
    </source>
</reference>
<name>A0ABT0VM02_9LACO</name>
<dbReference type="EMBL" id="JAGMVS010000072">
    <property type="protein sequence ID" value="MCM2437949.1"/>
    <property type="molecule type" value="Genomic_DNA"/>
</dbReference>
<dbReference type="InterPro" id="IPR027417">
    <property type="entry name" value="P-loop_NTPase"/>
</dbReference>
<evidence type="ECO:0000256" key="6">
    <source>
        <dbReference type="ARBA" id="ARBA00047615"/>
    </source>
</evidence>
<dbReference type="Proteomes" id="UP001057481">
    <property type="component" value="Unassembled WGS sequence"/>
</dbReference>
<dbReference type="PANTHER" id="PTHR21299">
    <property type="entry name" value="CYTIDYLATE KINASE/PANTOATE-BETA-ALANINE LIGASE"/>
    <property type="match status" value="1"/>
</dbReference>
<dbReference type="SUPFAM" id="SSF52540">
    <property type="entry name" value="P-loop containing nucleoside triphosphate hydrolases"/>
    <property type="match status" value="1"/>
</dbReference>
<evidence type="ECO:0000256" key="1">
    <source>
        <dbReference type="ARBA" id="ARBA00009427"/>
    </source>
</evidence>
<evidence type="ECO:0000259" key="9">
    <source>
        <dbReference type="Pfam" id="PF02224"/>
    </source>
</evidence>
<keyword evidence="4 8" id="KW-0418">Kinase</keyword>
<dbReference type="Gene3D" id="3.40.50.300">
    <property type="entry name" value="P-loop containing nucleotide triphosphate hydrolases"/>
    <property type="match status" value="1"/>
</dbReference>
<comment type="catalytic activity">
    <reaction evidence="6 8">
        <text>dCMP + ATP = dCDP + ADP</text>
        <dbReference type="Rhea" id="RHEA:25094"/>
        <dbReference type="ChEBI" id="CHEBI:30616"/>
        <dbReference type="ChEBI" id="CHEBI:57566"/>
        <dbReference type="ChEBI" id="CHEBI:58593"/>
        <dbReference type="ChEBI" id="CHEBI:456216"/>
        <dbReference type="EC" id="2.7.4.25"/>
    </reaction>
</comment>
<dbReference type="EC" id="2.7.4.25" evidence="8"/>